<feature type="region of interest" description="Disordered" evidence="1">
    <location>
        <begin position="125"/>
        <end position="150"/>
    </location>
</feature>
<feature type="region of interest" description="Disordered" evidence="1">
    <location>
        <begin position="1"/>
        <end position="29"/>
    </location>
</feature>
<protein>
    <submittedName>
        <fullName evidence="3">Uncharacterized protein</fullName>
    </submittedName>
</protein>
<evidence type="ECO:0000313" key="4">
    <source>
        <dbReference type="Proteomes" id="UP000000763"/>
    </source>
</evidence>
<reference evidence="4" key="4">
    <citation type="journal article" date="2008" name="Nucleic Acids Res.">
        <title>The rice annotation project database (RAP-DB): 2008 update.</title>
        <authorList>
            <consortium name="The rice annotation project (RAP)"/>
        </authorList>
    </citation>
    <scope>GENOME REANNOTATION</scope>
    <source>
        <strain evidence="4">cv. Nipponbare</strain>
    </source>
</reference>
<reference evidence="4" key="3">
    <citation type="journal article" date="2005" name="Nature">
        <title>The map-based sequence of the rice genome.</title>
        <authorList>
            <consortium name="International rice genome sequencing project (IRGSP)"/>
            <person name="Matsumoto T."/>
            <person name="Wu J."/>
            <person name="Kanamori H."/>
            <person name="Katayose Y."/>
            <person name="Fujisawa M."/>
            <person name="Namiki N."/>
            <person name="Mizuno H."/>
            <person name="Yamamoto K."/>
            <person name="Antonio B.A."/>
            <person name="Baba T."/>
            <person name="Sakata K."/>
            <person name="Nagamura Y."/>
            <person name="Aoki H."/>
            <person name="Arikawa K."/>
            <person name="Arita K."/>
            <person name="Bito T."/>
            <person name="Chiden Y."/>
            <person name="Fujitsuka N."/>
            <person name="Fukunaka R."/>
            <person name="Hamada M."/>
            <person name="Harada C."/>
            <person name="Hayashi A."/>
            <person name="Hijishita S."/>
            <person name="Honda M."/>
            <person name="Hosokawa S."/>
            <person name="Ichikawa Y."/>
            <person name="Idonuma A."/>
            <person name="Iijima M."/>
            <person name="Ikeda M."/>
            <person name="Ikeno M."/>
            <person name="Ito K."/>
            <person name="Ito S."/>
            <person name="Ito T."/>
            <person name="Ito Y."/>
            <person name="Ito Y."/>
            <person name="Iwabuchi A."/>
            <person name="Kamiya K."/>
            <person name="Karasawa W."/>
            <person name="Kurita K."/>
            <person name="Katagiri S."/>
            <person name="Kikuta A."/>
            <person name="Kobayashi H."/>
            <person name="Kobayashi N."/>
            <person name="Machita K."/>
            <person name="Maehara T."/>
            <person name="Masukawa M."/>
            <person name="Mizubayashi T."/>
            <person name="Mukai Y."/>
            <person name="Nagasaki H."/>
            <person name="Nagata Y."/>
            <person name="Naito S."/>
            <person name="Nakashima M."/>
            <person name="Nakama Y."/>
            <person name="Nakamichi Y."/>
            <person name="Nakamura M."/>
            <person name="Meguro A."/>
            <person name="Negishi M."/>
            <person name="Ohta I."/>
            <person name="Ohta T."/>
            <person name="Okamoto M."/>
            <person name="Ono N."/>
            <person name="Saji S."/>
            <person name="Sakaguchi M."/>
            <person name="Sakai K."/>
            <person name="Shibata M."/>
            <person name="Shimokawa T."/>
            <person name="Song J."/>
            <person name="Takazaki Y."/>
            <person name="Terasawa K."/>
            <person name="Tsugane M."/>
            <person name="Tsuji K."/>
            <person name="Ueda S."/>
            <person name="Waki K."/>
            <person name="Yamagata H."/>
            <person name="Yamamoto M."/>
            <person name="Yamamoto S."/>
            <person name="Yamane H."/>
            <person name="Yoshiki S."/>
            <person name="Yoshihara R."/>
            <person name="Yukawa K."/>
            <person name="Zhong H."/>
            <person name="Yano M."/>
            <person name="Yuan Q."/>
            <person name="Ouyang S."/>
            <person name="Liu J."/>
            <person name="Jones K.M."/>
            <person name="Gansberger K."/>
            <person name="Moffat K."/>
            <person name="Hill J."/>
            <person name="Bera J."/>
            <person name="Fadrosh D."/>
            <person name="Jin S."/>
            <person name="Johri S."/>
            <person name="Kim M."/>
            <person name="Overton L."/>
            <person name="Reardon M."/>
            <person name="Tsitrin T."/>
            <person name="Vuong H."/>
            <person name="Weaver B."/>
            <person name="Ciecko A."/>
            <person name="Tallon L."/>
            <person name="Jackson J."/>
            <person name="Pai G."/>
            <person name="Aken S.V."/>
            <person name="Utterback T."/>
            <person name="Reidmuller S."/>
            <person name="Feldblyum T."/>
            <person name="Hsiao J."/>
            <person name="Zismann V."/>
            <person name="Iobst S."/>
            <person name="de Vazeille A.R."/>
            <person name="Buell C.R."/>
            <person name="Ying K."/>
            <person name="Li Y."/>
            <person name="Lu T."/>
            <person name="Huang Y."/>
            <person name="Zhao Q."/>
            <person name="Feng Q."/>
            <person name="Zhang L."/>
            <person name="Zhu J."/>
            <person name="Weng Q."/>
            <person name="Mu J."/>
            <person name="Lu Y."/>
            <person name="Fan D."/>
            <person name="Liu Y."/>
            <person name="Guan J."/>
            <person name="Zhang Y."/>
            <person name="Yu S."/>
            <person name="Liu X."/>
            <person name="Zhang Y."/>
            <person name="Hong G."/>
            <person name="Han B."/>
            <person name="Choisne N."/>
            <person name="Demange N."/>
            <person name="Orjeda G."/>
            <person name="Samain S."/>
            <person name="Cattolico L."/>
            <person name="Pelletier E."/>
            <person name="Couloux A."/>
            <person name="Segurens B."/>
            <person name="Wincker P."/>
            <person name="D'Hont A."/>
            <person name="Scarpelli C."/>
            <person name="Weissenbach J."/>
            <person name="Salanoubat M."/>
            <person name="Quetier F."/>
            <person name="Yu Y."/>
            <person name="Kim H.R."/>
            <person name="Rambo T."/>
            <person name="Currie J."/>
            <person name="Collura K."/>
            <person name="Luo M."/>
            <person name="Yang T."/>
            <person name="Ammiraju J.S.S."/>
            <person name="Engler F."/>
            <person name="Soderlund C."/>
            <person name="Wing R.A."/>
            <person name="Palmer L.E."/>
            <person name="de la Bastide M."/>
            <person name="Spiegel L."/>
            <person name="Nascimento L."/>
            <person name="Zutavern T."/>
            <person name="O'Shaughnessy A."/>
            <person name="Dike S."/>
            <person name="Dedhia N."/>
            <person name="Preston R."/>
            <person name="Balija V."/>
            <person name="McCombie W.R."/>
            <person name="Chow T."/>
            <person name="Chen H."/>
            <person name="Chung M."/>
            <person name="Chen C."/>
            <person name="Shaw J."/>
            <person name="Wu H."/>
            <person name="Hsiao K."/>
            <person name="Chao Y."/>
            <person name="Chu M."/>
            <person name="Cheng C."/>
            <person name="Hour A."/>
            <person name="Lee P."/>
            <person name="Lin S."/>
            <person name="Lin Y."/>
            <person name="Liou J."/>
            <person name="Liu S."/>
            <person name="Hsing Y."/>
            <person name="Raghuvanshi S."/>
            <person name="Mohanty A."/>
            <person name="Bharti A.K."/>
            <person name="Gaur A."/>
            <person name="Gupta V."/>
            <person name="Kumar D."/>
            <person name="Ravi V."/>
            <person name="Vij S."/>
            <person name="Kapur A."/>
            <person name="Khurana P."/>
            <person name="Khurana P."/>
            <person name="Khurana J.P."/>
            <person name="Tyagi A.K."/>
            <person name="Gaikwad K."/>
            <person name="Singh A."/>
            <person name="Dalal V."/>
            <person name="Srivastava S."/>
            <person name="Dixit A."/>
            <person name="Pal A.K."/>
            <person name="Ghazi I.A."/>
            <person name="Yadav M."/>
            <person name="Pandit A."/>
            <person name="Bhargava A."/>
            <person name="Sureshbabu K."/>
            <person name="Batra K."/>
            <person name="Sharma T.R."/>
            <person name="Mohapatra T."/>
            <person name="Singh N.K."/>
            <person name="Messing J."/>
            <person name="Nelson A.B."/>
            <person name="Fuks G."/>
            <person name="Kavchok S."/>
            <person name="Keizer G."/>
            <person name="Linton E."/>
            <person name="Llaca V."/>
            <person name="Song R."/>
            <person name="Tanyolac B."/>
            <person name="Young S."/>
            <person name="Ho-Il K."/>
            <person name="Hahn J.H."/>
            <person name="Sangsakoo G."/>
            <person name="Vanavichit A."/>
            <person name="de Mattos Luiz.A.T."/>
            <person name="Zimmer P.D."/>
            <person name="Malone G."/>
            <person name="Dellagostin O."/>
            <person name="de Oliveira A.C."/>
            <person name="Bevan M."/>
            <person name="Bancroft I."/>
            <person name="Minx P."/>
            <person name="Cordum H."/>
            <person name="Wilson R."/>
            <person name="Cheng Z."/>
            <person name="Jin W."/>
            <person name="Jiang J."/>
            <person name="Leong S.A."/>
            <person name="Iwama H."/>
            <person name="Gojobori T."/>
            <person name="Itoh T."/>
            <person name="Niimura Y."/>
            <person name="Fujii Y."/>
            <person name="Habara T."/>
            <person name="Sakai H."/>
            <person name="Sato Y."/>
            <person name="Wilson G."/>
            <person name="Kumar K."/>
            <person name="McCouch S."/>
            <person name="Juretic N."/>
            <person name="Hoen D."/>
            <person name="Wright S."/>
            <person name="Bruskiewich R."/>
            <person name="Bureau T."/>
            <person name="Miyao A."/>
            <person name="Hirochika H."/>
            <person name="Nishikawa T."/>
            <person name="Kadowaki K."/>
            <person name="Sugiura M."/>
            <person name="Burr B."/>
            <person name="Sasaki T."/>
        </authorList>
    </citation>
    <scope>NUCLEOTIDE SEQUENCE [LARGE SCALE GENOMIC DNA]</scope>
    <source>
        <strain evidence="4">cv. Nipponbare</strain>
    </source>
</reference>
<reference evidence="3" key="2">
    <citation type="submission" date="2002-09" db="EMBL/GenBank/DDBJ databases">
        <title>Oryza sativa nipponbare(GA3) genomic DNA, chromosome 9, PAC clone:P0501E09.</title>
        <authorList>
            <person name="Sasaki T."/>
            <person name="Matsumoto T."/>
            <person name="Hattori M."/>
            <person name="Sakaki Y."/>
            <person name="Katayose Y."/>
        </authorList>
    </citation>
    <scope>NUCLEOTIDE SEQUENCE</scope>
</reference>
<dbReference type="AlphaFoldDB" id="Q6YWB0"/>
<dbReference type="Proteomes" id="UP000000763">
    <property type="component" value="Chromosome 9"/>
</dbReference>
<evidence type="ECO:0000313" key="2">
    <source>
        <dbReference type="EMBL" id="BAD17409.1"/>
    </source>
</evidence>
<evidence type="ECO:0000313" key="3">
    <source>
        <dbReference type="EMBL" id="BAD17576.1"/>
    </source>
</evidence>
<dbReference type="EMBL" id="AP005787">
    <property type="protein sequence ID" value="BAD17576.1"/>
    <property type="molecule type" value="Genomic_DNA"/>
</dbReference>
<name>Q6YWB0_ORYSJ</name>
<reference evidence="2" key="1">
    <citation type="submission" date="2002-07" db="EMBL/GenBank/DDBJ databases">
        <title>Oryza sativa nipponbare(GA3) genomic DNA, chromosome 9, PAC clone:P0584E12.</title>
        <authorList>
            <person name="Sasaki T."/>
            <person name="Matsumoto T."/>
            <person name="Hattori M."/>
            <person name="Sakaki Y."/>
            <person name="Katayose Y."/>
        </authorList>
    </citation>
    <scope>NUCLEOTIDE SEQUENCE</scope>
</reference>
<gene>
    <name evidence="3" type="ORF">P0501E09.24</name>
    <name evidence="2" type="ORF">P0584E12.51</name>
</gene>
<sequence>MDGSDSLHAEEVADGEGENPNPIPDSSPLLFLIRRPASERPNRRRWCDGGPTSWGASAATSAAVAPSLPAGGRAWGGAKPWRLGVLAVRQSGGAQAAVVAVRLRTSFFWGAEHKATPSQAFPSWRGGDGGKIQGGVRTADADVTMRSSDELRELQVR</sequence>
<feature type="compositionally biased region" description="Basic and acidic residues" evidence="1">
    <location>
        <begin position="1"/>
        <end position="11"/>
    </location>
</feature>
<organism evidence="3 4">
    <name type="scientific">Oryza sativa subsp. japonica</name>
    <name type="common">Rice</name>
    <dbReference type="NCBI Taxonomy" id="39947"/>
    <lineage>
        <taxon>Eukaryota</taxon>
        <taxon>Viridiplantae</taxon>
        <taxon>Streptophyta</taxon>
        <taxon>Embryophyta</taxon>
        <taxon>Tracheophyta</taxon>
        <taxon>Spermatophyta</taxon>
        <taxon>Magnoliopsida</taxon>
        <taxon>Liliopsida</taxon>
        <taxon>Poales</taxon>
        <taxon>Poaceae</taxon>
        <taxon>BOP clade</taxon>
        <taxon>Oryzoideae</taxon>
        <taxon>Oryzeae</taxon>
        <taxon>Oryzinae</taxon>
        <taxon>Oryza</taxon>
        <taxon>Oryza sativa</taxon>
    </lineage>
</organism>
<dbReference type="EMBL" id="AP005591">
    <property type="protein sequence ID" value="BAD17409.1"/>
    <property type="molecule type" value="Genomic_DNA"/>
</dbReference>
<proteinExistence type="predicted"/>
<evidence type="ECO:0000256" key="1">
    <source>
        <dbReference type="SAM" id="MobiDB-lite"/>
    </source>
</evidence>
<accession>Q6YWB0</accession>